<accession>C4JIT4</accession>
<dbReference type="eggNOG" id="ENOG502T1M3">
    <property type="taxonomic scope" value="Eukaryota"/>
</dbReference>
<dbReference type="EMBL" id="CH476615">
    <property type="protein sequence ID" value="EEP78096.1"/>
    <property type="molecule type" value="Genomic_DNA"/>
</dbReference>
<keyword evidence="3" id="KW-1185">Reference proteome</keyword>
<dbReference type="HOGENOM" id="CLU_636466_0_0_1"/>
<dbReference type="STRING" id="336963.C4JIT4"/>
<dbReference type="Proteomes" id="UP000002058">
    <property type="component" value="Unassembled WGS sequence"/>
</dbReference>
<gene>
    <name evidence="2" type="ORF">UREG_02945</name>
</gene>
<evidence type="ECO:0000313" key="3">
    <source>
        <dbReference type="Proteomes" id="UP000002058"/>
    </source>
</evidence>
<feature type="region of interest" description="Disordered" evidence="1">
    <location>
        <begin position="332"/>
        <end position="358"/>
    </location>
</feature>
<proteinExistence type="predicted"/>
<dbReference type="InParanoid" id="C4JIT4"/>
<dbReference type="OMA" id="EINGMWM"/>
<protein>
    <submittedName>
        <fullName evidence="2">Uncharacterized protein</fullName>
    </submittedName>
</protein>
<evidence type="ECO:0000256" key="1">
    <source>
        <dbReference type="SAM" id="MobiDB-lite"/>
    </source>
</evidence>
<dbReference type="VEuPathDB" id="FungiDB:UREG_02945"/>
<reference evidence="3" key="1">
    <citation type="journal article" date="2009" name="Genome Res.">
        <title>Comparative genomic analyses of the human fungal pathogens Coccidioides and their relatives.</title>
        <authorList>
            <person name="Sharpton T.J."/>
            <person name="Stajich J.E."/>
            <person name="Rounsley S.D."/>
            <person name="Gardner M.J."/>
            <person name="Wortman J.R."/>
            <person name="Jordar V.S."/>
            <person name="Maiti R."/>
            <person name="Kodira C.D."/>
            <person name="Neafsey D.E."/>
            <person name="Zeng Q."/>
            <person name="Hung C.-Y."/>
            <person name="McMahan C."/>
            <person name="Muszewska A."/>
            <person name="Grynberg M."/>
            <person name="Mandel M.A."/>
            <person name="Kellner E.M."/>
            <person name="Barker B.M."/>
            <person name="Galgiani J.N."/>
            <person name="Orbach M.J."/>
            <person name="Kirkland T.N."/>
            <person name="Cole G.T."/>
            <person name="Henn M.R."/>
            <person name="Birren B.W."/>
            <person name="Taylor J.W."/>
        </authorList>
    </citation>
    <scope>NUCLEOTIDE SEQUENCE [LARGE SCALE GENOMIC DNA]</scope>
    <source>
        <strain evidence="3">UAMH 1704</strain>
    </source>
</reference>
<feature type="compositionally biased region" description="Polar residues" evidence="1">
    <location>
        <begin position="338"/>
        <end position="348"/>
    </location>
</feature>
<dbReference type="AlphaFoldDB" id="C4JIT4"/>
<name>C4JIT4_UNCRE</name>
<dbReference type="GeneID" id="8442082"/>
<organism evidence="2 3">
    <name type="scientific">Uncinocarpus reesii (strain UAMH 1704)</name>
    <dbReference type="NCBI Taxonomy" id="336963"/>
    <lineage>
        <taxon>Eukaryota</taxon>
        <taxon>Fungi</taxon>
        <taxon>Dikarya</taxon>
        <taxon>Ascomycota</taxon>
        <taxon>Pezizomycotina</taxon>
        <taxon>Eurotiomycetes</taxon>
        <taxon>Eurotiomycetidae</taxon>
        <taxon>Onygenales</taxon>
        <taxon>Onygenaceae</taxon>
        <taxon>Uncinocarpus</taxon>
    </lineage>
</organism>
<dbReference type="RefSeq" id="XP_002543429.1">
    <property type="nucleotide sequence ID" value="XM_002543383.1"/>
</dbReference>
<sequence>MKFKKFQNRHAASITRLSRNDLTILSSVLYLPLQASSLEEARLYISLMSATLPRYLWRSKFCSFLCKPLRLLPTPGKSCRLHRRLNHHLIGSILHLVQVEVGPRLDRLSMHRAHLTVKQRVMLDSLREINGMWMRPAQFEKSFGLPRSTAWSFQGDGCEACMLARILQNATSIMNLRTVLLSRTRTRGRPGTPPQLIQWVDVGMDCHPEKRLDIFVESADSAAKLKEVRKEINKGRRSRPRFIVDIGPKTQIPTEHRVRVETETKAKQDGSPKLLPPRPPSSVYSDPPLAETDSTGLGIEIIRLYRSDSQIDNMLSRGEREPLQPVCRLETERLEQEGSPSAIESGTSGEAGPNDPYLNRTLPIDVFASSSNNMTRSDTPKTSTDWADEYQLILNSDPRVDIASQGSWEDVPVGEREQGVEKMEYGAPNFL</sequence>
<dbReference type="KEGG" id="ure:UREG_02945"/>
<evidence type="ECO:0000313" key="2">
    <source>
        <dbReference type="EMBL" id="EEP78096.1"/>
    </source>
</evidence>
<feature type="region of interest" description="Disordered" evidence="1">
    <location>
        <begin position="262"/>
        <end position="292"/>
    </location>
</feature>
<dbReference type="OrthoDB" id="3786931at2759"/>